<dbReference type="InterPro" id="IPR036388">
    <property type="entry name" value="WH-like_DNA-bd_sf"/>
</dbReference>
<dbReference type="InterPro" id="IPR036390">
    <property type="entry name" value="WH_DNA-bd_sf"/>
</dbReference>
<dbReference type="Gene3D" id="1.10.10.10">
    <property type="entry name" value="Winged helix-like DNA-binding domain superfamily/Winged helix DNA-binding domain"/>
    <property type="match status" value="1"/>
</dbReference>
<evidence type="ECO:0000313" key="6">
    <source>
        <dbReference type="Proteomes" id="UP000642070"/>
    </source>
</evidence>
<dbReference type="SMART" id="SM00347">
    <property type="entry name" value="HTH_MARR"/>
    <property type="match status" value="1"/>
</dbReference>
<dbReference type="PANTHER" id="PTHR33164">
    <property type="entry name" value="TRANSCRIPTIONAL REGULATOR, MARR FAMILY"/>
    <property type="match status" value="1"/>
</dbReference>
<dbReference type="AlphaFoldDB" id="A0A917TU22"/>
<proteinExistence type="predicted"/>
<protein>
    <recommendedName>
        <fullName evidence="4">HTH marR-type domain-containing protein</fullName>
    </recommendedName>
</protein>
<dbReference type="RefSeq" id="WP_229835714.1">
    <property type="nucleotide sequence ID" value="NZ_BMPI01000020.1"/>
</dbReference>
<dbReference type="PROSITE" id="PS01117">
    <property type="entry name" value="HTH_MARR_1"/>
    <property type="match status" value="1"/>
</dbReference>
<evidence type="ECO:0000256" key="3">
    <source>
        <dbReference type="ARBA" id="ARBA00023163"/>
    </source>
</evidence>
<keyword evidence="3" id="KW-0804">Transcription</keyword>
<comment type="caution">
    <text evidence="5">The sequence shown here is derived from an EMBL/GenBank/DDBJ whole genome shotgun (WGS) entry which is preliminary data.</text>
</comment>
<keyword evidence="6" id="KW-1185">Reference proteome</keyword>
<dbReference type="InterPro" id="IPR039422">
    <property type="entry name" value="MarR/SlyA-like"/>
</dbReference>
<reference evidence="5" key="2">
    <citation type="submission" date="2020-09" db="EMBL/GenBank/DDBJ databases">
        <authorList>
            <person name="Sun Q."/>
            <person name="Ohkuma M."/>
        </authorList>
    </citation>
    <scope>NUCLEOTIDE SEQUENCE</scope>
    <source>
        <strain evidence="5">JCM 19831</strain>
    </source>
</reference>
<organism evidence="5 6">
    <name type="scientific">Dactylosporangium sucinum</name>
    <dbReference type="NCBI Taxonomy" id="1424081"/>
    <lineage>
        <taxon>Bacteria</taxon>
        <taxon>Bacillati</taxon>
        <taxon>Actinomycetota</taxon>
        <taxon>Actinomycetes</taxon>
        <taxon>Micromonosporales</taxon>
        <taxon>Micromonosporaceae</taxon>
        <taxon>Dactylosporangium</taxon>
    </lineage>
</organism>
<evidence type="ECO:0000256" key="2">
    <source>
        <dbReference type="ARBA" id="ARBA00023125"/>
    </source>
</evidence>
<gene>
    <name evidence="5" type="ORF">GCM10007977_043820</name>
</gene>
<dbReference type="SUPFAM" id="SSF46785">
    <property type="entry name" value="Winged helix' DNA-binding domain"/>
    <property type="match status" value="1"/>
</dbReference>
<evidence type="ECO:0000259" key="4">
    <source>
        <dbReference type="PROSITE" id="PS50995"/>
    </source>
</evidence>
<dbReference type="PROSITE" id="PS50995">
    <property type="entry name" value="HTH_MARR_2"/>
    <property type="match status" value="1"/>
</dbReference>
<dbReference type="PRINTS" id="PR00598">
    <property type="entry name" value="HTHMARR"/>
</dbReference>
<dbReference type="PANTHER" id="PTHR33164:SF94">
    <property type="entry name" value="TRANSCRIPTIONAL REGULATORY PROTEIN-RELATED"/>
    <property type="match status" value="1"/>
</dbReference>
<dbReference type="GO" id="GO:0003677">
    <property type="term" value="F:DNA binding"/>
    <property type="evidence" value="ECO:0007669"/>
    <property type="project" value="UniProtKB-KW"/>
</dbReference>
<dbReference type="InterPro" id="IPR023187">
    <property type="entry name" value="Tscrpt_reg_MarR-type_CS"/>
</dbReference>
<dbReference type="EMBL" id="BMPI01000020">
    <property type="protein sequence ID" value="GGM37591.1"/>
    <property type="molecule type" value="Genomic_DNA"/>
</dbReference>
<evidence type="ECO:0000313" key="5">
    <source>
        <dbReference type="EMBL" id="GGM37591.1"/>
    </source>
</evidence>
<dbReference type="GO" id="GO:0003700">
    <property type="term" value="F:DNA-binding transcription factor activity"/>
    <property type="evidence" value="ECO:0007669"/>
    <property type="project" value="InterPro"/>
</dbReference>
<feature type="domain" description="HTH marR-type" evidence="4">
    <location>
        <begin position="9"/>
        <end position="143"/>
    </location>
</feature>
<dbReference type="InterPro" id="IPR000835">
    <property type="entry name" value="HTH_MarR-typ"/>
</dbReference>
<dbReference type="Pfam" id="PF01047">
    <property type="entry name" value="MarR"/>
    <property type="match status" value="1"/>
</dbReference>
<name>A0A917TU22_9ACTN</name>
<dbReference type="GO" id="GO:0006950">
    <property type="term" value="P:response to stress"/>
    <property type="evidence" value="ECO:0007669"/>
    <property type="project" value="TreeGrafter"/>
</dbReference>
<keyword evidence="2" id="KW-0238">DNA-binding</keyword>
<keyword evidence="1" id="KW-0805">Transcription regulation</keyword>
<reference evidence="5" key="1">
    <citation type="journal article" date="2014" name="Int. J. Syst. Evol. Microbiol.">
        <title>Complete genome sequence of Corynebacterium casei LMG S-19264T (=DSM 44701T), isolated from a smear-ripened cheese.</title>
        <authorList>
            <consortium name="US DOE Joint Genome Institute (JGI-PGF)"/>
            <person name="Walter F."/>
            <person name="Albersmeier A."/>
            <person name="Kalinowski J."/>
            <person name="Ruckert C."/>
        </authorList>
    </citation>
    <scope>NUCLEOTIDE SEQUENCE</scope>
    <source>
        <strain evidence="5">JCM 19831</strain>
    </source>
</reference>
<evidence type="ECO:0000256" key="1">
    <source>
        <dbReference type="ARBA" id="ARBA00023015"/>
    </source>
</evidence>
<dbReference type="Proteomes" id="UP000642070">
    <property type="component" value="Unassembled WGS sequence"/>
</dbReference>
<sequence>MAQRNDEQDEQLAQALLALSRVMVALAARNLSELDADVTLPQYRALIILTSNGPTRSVDLAQELNVAPSTLTRMCDRLERKGLIRRFQRDGNRRTIWLGLTEEGRDVVGRVMRARRDEIDTVLATAGLHASRRTLQLLHRFVRAAGELPDEEWWQRWQVSADDGDQIGPERKTTGASRRH</sequence>
<accession>A0A917TU22</accession>